<dbReference type="SMART" id="SM00409">
    <property type="entry name" value="IG"/>
    <property type="match status" value="1"/>
</dbReference>
<dbReference type="Pfam" id="PF07679">
    <property type="entry name" value="I-set"/>
    <property type="match status" value="1"/>
</dbReference>
<proteinExistence type="predicted"/>
<dbReference type="InterPro" id="IPR003599">
    <property type="entry name" value="Ig_sub"/>
</dbReference>
<evidence type="ECO:0000313" key="3">
    <source>
        <dbReference type="EMBL" id="OAF69725.1"/>
    </source>
</evidence>
<protein>
    <recommendedName>
        <fullName evidence="2">Ig-like domain-containing protein</fullName>
    </recommendedName>
</protein>
<name>A0A177B637_9BILA</name>
<reference evidence="3 4" key="1">
    <citation type="submission" date="2016-04" db="EMBL/GenBank/DDBJ databases">
        <title>The genome of Intoshia linei affirms orthonectids as highly simplified spiralians.</title>
        <authorList>
            <person name="Mikhailov K.V."/>
            <person name="Slusarev G.S."/>
            <person name="Nikitin M.A."/>
            <person name="Logacheva M.D."/>
            <person name="Penin A."/>
            <person name="Aleoshin V."/>
            <person name="Panchin Y.V."/>
        </authorList>
    </citation>
    <scope>NUCLEOTIDE SEQUENCE [LARGE SCALE GENOMIC DNA]</scope>
    <source>
        <strain evidence="3">Intl2013</strain>
        <tissue evidence="3">Whole animal</tissue>
    </source>
</reference>
<dbReference type="InterPro" id="IPR013783">
    <property type="entry name" value="Ig-like_fold"/>
</dbReference>
<accession>A0A177B637</accession>
<dbReference type="Pfam" id="PF02318">
    <property type="entry name" value="FYVE_2"/>
    <property type="match status" value="1"/>
</dbReference>
<dbReference type="InterPro" id="IPR011011">
    <property type="entry name" value="Znf_FYVE_PHD"/>
</dbReference>
<evidence type="ECO:0000313" key="4">
    <source>
        <dbReference type="Proteomes" id="UP000078046"/>
    </source>
</evidence>
<keyword evidence="4" id="KW-1185">Reference proteome</keyword>
<dbReference type="PROSITE" id="PS50835">
    <property type="entry name" value="IG_LIKE"/>
    <property type="match status" value="1"/>
</dbReference>
<gene>
    <name evidence="3" type="ORF">A3Q56_02539</name>
</gene>
<dbReference type="InterPro" id="IPR013083">
    <property type="entry name" value="Znf_RING/FYVE/PHD"/>
</dbReference>
<dbReference type="InterPro" id="IPR007110">
    <property type="entry name" value="Ig-like_dom"/>
</dbReference>
<evidence type="ECO:0000259" key="2">
    <source>
        <dbReference type="PROSITE" id="PS50835"/>
    </source>
</evidence>
<dbReference type="OrthoDB" id="10072266at2759"/>
<dbReference type="Gene3D" id="2.60.40.10">
    <property type="entry name" value="Immunoglobulins"/>
    <property type="match status" value="1"/>
</dbReference>
<evidence type="ECO:0000256" key="1">
    <source>
        <dbReference type="SAM" id="MobiDB-lite"/>
    </source>
</evidence>
<feature type="compositionally biased region" description="Basic residues" evidence="1">
    <location>
        <begin position="65"/>
        <end position="77"/>
    </location>
</feature>
<dbReference type="Proteomes" id="UP000078046">
    <property type="component" value="Unassembled WGS sequence"/>
</dbReference>
<dbReference type="Gene3D" id="3.30.40.10">
    <property type="entry name" value="Zinc/RING finger domain, C3HC4 (zinc finger)"/>
    <property type="match status" value="1"/>
</dbReference>
<comment type="caution">
    <text evidence="3">The sequence shown here is derived from an EMBL/GenBank/DDBJ whole genome shotgun (WGS) entry which is preliminary data.</text>
</comment>
<dbReference type="SUPFAM" id="SSF57903">
    <property type="entry name" value="FYVE/PHD zinc finger"/>
    <property type="match status" value="1"/>
</dbReference>
<dbReference type="EMBL" id="LWCA01000239">
    <property type="protein sequence ID" value="OAF69725.1"/>
    <property type="molecule type" value="Genomic_DNA"/>
</dbReference>
<feature type="region of interest" description="Disordered" evidence="1">
    <location>
        <begin position="36"/>
        <end position="79"/>
    </location>
</feature>
<sequence>MTSKIKKIKMKKKENILKKTTKHTKLLHRKKKLLKNIEKSNKLPKKHVSQMKKQPSLPQVEKNPQRKHKGLVNKAKNRGNYNDTERCHIENVLNQYNLRCEVEFKRRKLITNDLQNQILKMEILSKNDKFNQYYCIICYSLFIPIFRSSHVCVMCKNKICNKCSVLDSFGYRYVKMFTENFNLNTVCVSKTKLFQKYNYNSKAEVKIDSKKCRFCSVCDNSRKNYLKFNDWFNELQKIKYGRDSSIVSHILCGLNKANNFSKCDDNVIKKIHSIALKNNFKMTVLENNEKALTQGVDIKLSEMVERNLISSQKLIYTLNDIVIYNSKIMESFPLTNGQSFRLKLKNKVKRLIIKAKEKLKNKETNNNIKQKVKIHENIIKNANMPNQCKSLLNLDINPSKPSLCHNCTLSIENGNKKQIKLKKNGLIYDGPIENVHMKENVIKTFKMPQCHVGINTMFIDEKSEPSKNKSQLNYLNMKPKKNLKNNIYDSEIQNLIKEKSNSCTDLSCWGEGDILSCFDFNEAEFVDLIQTDFNMNFSNSTTKILPRNSDVSYEINPTGNEQILILFNYFGSIDMNSSFNSSCKSFNVPTISIPKENHYQNLNVDTFEDDLVFDNEIFLSTSDRILQLDERKNNFENLKIVNAVNNPEFVLYPTSINIYRGENANFRCVLRGSLPFNIYWYCESSSQGVVELKDTSRILIETEDYCSSFSLFHCDYADSGHYYIVVINDVSQSSHHFTLTVLAKKELYKFLRLLSINNEINCTDIKRFVDHINNLKKDIESRFIDILDLKINDSMTDSFSTDIRDADIPCQKELLEIQHDEK</sequence>
<organism evidence="3 4">
    <name type="scientific">Intoshia linei</name>
    <dbReference type="NCBI Taxonomy" id="1819745"/>
    <lineage>
        <taxon>Eukaryota</taxon>
        <taxon>Metazoa</taxon>
        <taxon>Spiralia</taxon>
        <taxon>Lophotrochozoa</taxon>
        <taxon>Mesozoa</taxon>
        <taxon>Orthonectida</taxon>
        <taxon>Rhopaluridae</taxon>
        <taxon>Intoshia</taxon>
    </lineage>
</organism>
<dbReference type="SUPFAM" id="SSF48726">
    <property type="entry name" value="Immunoglobulin"/>
    <property type="match status" value="1"/>
</dbReference>
<dbReference type="InterPro" id="IPR041282">
    <property type="entry name" value="FYVE_2"/>
</dbReference>
<dbReference type="InterPro" id="IPR013098">
    <property type="entry name" value="Ig_I-set"/>
</dbReference>
<dbReference type="InterPro" id="IPR036179">
    <property type="entry name" value="Ig-like_dom_sf"/>
</dbReference>
<feature type="domain" description="Ig-like" evidence="2">
    <location>
        <begin position="647"/>
        <end position="740"/>
    </location>
</feature>
<dbReference type="AlphaFoldDB" id="A0A177B637"/>